<sequence length="181" mass="20429">MNITDTPIAGLKLLAPHVHKDERGSFCETFRDSWFRQQIADVTFVQENHSRSIKGCLRGLHFQSPRSQGKLIRVIIGEIFDVAVDLRQDSPSLGQWFGTYLSANNRQQMWLPAGFAHGFYVTSNAAEIIYKCTDYYAPEFEKTLAWDDASLAINWPLEGQVPILSSKDNMGLSFDVITKGV</sequence>
<proteinExistence type="inferred from homology"/>
<comment type="pathway">
    <text evidence="7">Carbohydrate biosynthesis; dTDP-L-rhamnose biosynthesis.</text>
</comment>
<gene>
    <name evidence="8" type="primary">rmlC</name>
    <name evidence="8" type="ORF">SHEWBE_0688</name>
</gene>
<evidence type="ECO:0000313" key="8">
    <source>
        <dbReference type="EMBL" id="SQH74665.1"/>
    </source>
</evidence>
<dbReference type="EMBL" id="LS483452">
    <property type="protein sequence ID" value="SQH74665.1"/>
    <property type="molecule type" value="Genomic_DNA"/>
</dbReference>
<protein>
    <recommendedName>
        <fullName evidence="4 7">dTDP-4-dehydrorhamnose 3,5-epimerase</fullName>
        <ecNumber evidence="3 7">5.1.3.13</ecNumber>
    </recommendedName>
    <alternativeName>
        <fullName evidence="7">Thymidine diphospho-4-keto-rhamnose 3,5-epimerase</fullName>
    </alternativeName>
</protein>
<dbReference type="AlphaFoldDB" id="A0A330LXR0"/>
<evidence type="ECO:0000313" key="9">
    <source>
        <dbReference type="Proteomes" id="UP000250123"/>
    </source>
</evidence>
<keyword evidence="7 8" id="KW-0413">Isomerase</keyword>
<feature type="active site" description="Proton acceptor" evidence="5">
    <location>
        <position position="61"/>
    </location>
</feature>
<dbReference type="SUPFAM" id="SSF51182">
    <property type="entry name" value="RmlC-like cupins"/>
    <property type="match status" value="1"/>
</dbReference>
<evidence type="ECO:0000256" key="1">
    <source>
        <dbReference type="ARBA" id="ARBA00001298"/>
    </source>
</evidence>
<evidence type="ECO:0000256" key="7">
    <source>
        <dbReference type="RuleBase" id="RU364069"/>
    </source>
</evidence>
<dbReference type="InterPro" id="IPR011051">
    <property type="entry name" value="RmlC_Cupin_sf"/>
</dbReference>
<evidence type="ECO:0000256" key="2">
    <source>
        <dbReference type="ARBA" id="ARBA00001997"/>
    </source>
</evidence>
<comment type="subunit">
    <text evidence="7">Homodimer.</text>
</comment>
<evidence type="ECO:0000256" key="6">
    <source>
        <dbReference type="PIRSR" id="PIRSR600888-3"/>
    </source>
</evidence>
<comment type="catalytic activity">
    <reaction evidence="1 7">
        <text>dTDP-4-dehydro-6-deoxy-alpha-D-glucose = dTDP-4-dehydro-beta-L-rhamnose</text>
        <dbReference type="Rhea" id="RHEA:16969"/>
        <dbReference type="ChEBI" id="CHEBI:57649"/>
        <dbReference type="ChEBI" id="CHEBI:62830"/>
        <dbReference type="EC" id="5.1.3.13"/>
    </reaction>
</comment>
<accession>A0A330LXR0</accession>
<dbReference type="NCBIfam" id="TIGR01221">
    <property type="entry name" value="rmlC"/>
    <property type="match status" value="1"/>
</dbReference>
<dbReference type="KEGG" id="sbk:SHEWBE_0688"/>
<evidence type="ECO:0000256" key="3">
    <source>
        <dbReference type="ARBA" id="ARBA00012098"/>
    </source>
</evidence>
<dbReference type="GO" id="GO:0000271">
    <property type="term" value="P:polysaccharide biosynthetic process"/>
    <property type="evidence" value="ECO:0007669"/>
    <property type="project" value="TreeGrafter"/>
</dbReference>
<dbReference type="UniPathway" id="UPA00124"/>
<name>A0A330LXR0_9GAMM</name>
<dbReference type="PANTHER" id="PTHR21047">
    <property type="entry name" value="DTDP-6-DEOXY-D-GLUCOSE-3,5 EPIMERASE"/>
    <property type="match status" value="1"/>
</dbReference>
<dbReference type="InterPro" id="IPR000888">
    <property type="entry name" value="RmlC-like"/>
</dbReference>
<dbReference type="EC" id="5.1.3.13" evidence="3 7"/>
<dbReference type="Proteomes" id="UP000250123">
    <property type="component" value="Chromosome SHEWBE"/>
</dbReference>
<comment type="similarity">
    <text evidence="7">Belongs to the dTDP-4-dehydrorhamnose 3,5-epimerase family.</text>
</comment>
<dbReference type="Gene3D" id="2.60.120.10">
    <property type="entry name" value="Jelly Rolls"/>
    <property type="match status" value="1"/>
</dbReference>
<evidence type="ECO:0000256" key="4">
    <source>
        <dbReference type="ARBA" id="ARBA00019595"/>
    </source>
</evidence>
<comment type="function">
    <text evidence="2 7">Catalyzes the epimerization of the C3' and C5'positions of dTDP-6-deoxy-D-xylo-4-hexulose, forming dTDP-6-deoxy-L-lyxo-4-hexulose.</text>
</comment>
<evidence type="ECO:0000256" key="5">
    <source>
        <dbReference type="PIRSR" id="PIRSR600888-1"/>
    </source>
</evidence>
<reference evidence="9" key="1">
    <citation type="submission" date="2018-06" db="EMBL/GenBank/DDBJ databases">
        <authorList>
            <person name="Cea G.-C."/>
            <person name="William W."/>
        </authorList>
    </citation>
    <scope>NUCLEOTIDE SEQUENCE [LARGE SCALE GENOMIC DNA]</scope>
    <source>
        <strain evidence="9">DB21MT-2</strain>
    </source>
</reference>
<dbReference type="CDD" id="cd00438">
    <property type="entry name" value="cupin_RmlC"/>
    <property type="match status" value="1"/>
</dbReference>
<organism evidence="8 9">
    <name type="scientific">Shewanella benthica</name>
    <dbReference type="NCBI Taxonomy" id="43661"/>
    <lineage>
        <taxon>Bacteria</taxon>
        <taxon>Pseudomonadati</taxon>
        <taxon>Pseudomonadota</taxon>
        <taxon>Gammaproteobacteria</taxon>
        <taxon>Alteromonadales</taxon>
        <taxon>Shewanellaceae</taxon>
        <taxon>Shewanella</taxon>
    </lineage>
</organism>
<dbReference type="InterPro" id="IPR014710">
    <property type="entry name" value="RmlC-like_jellyroll"/>
</dbReference>
<dbReference type="OrthoDB" id="9800680at2"/>
<dbReference type="GO" id="GO:0008830">
    <property type="term" value="F:dTDP-4-dehydrorhamnose 3,5-epimerase activity"/>
    <property type="evidence" value="ECO:0007669"/>
    <property type="project" value="UniProtKB-UniRule"/>
</dbReference>
<dbReference type="PANTHER" id="PTHR21047:SF2">
    <property type="entry name" value="THYMIDINE DIPHOSPHO-4-KETO-RHAMNOSE 3,5-EPIMERASE"/>
    <property type="match status" value="1"/>
</dbReference>
<dbReference type="GO" id="GO:0005829">
    <property type="term" value="C:cytosol"/>
    <property type="evidence" value="ECO:0007669"/>
    <property type="project" value="TreeGrafter"/>
</dbReference>
<feature type="active site" description="Proton donor" evidence="5">
    <location>
        <position position="130"/>
    </location>
</feature>
<dbReference type="Pfam" id="PF00908">
    <property type="entry name" value="dTDP_sugar_isom"/>
    <property type="match status" value="1"/>
</dbReference>
<feature type="site" description="Participates in a stacking interaction with the thymidine ring of dTDP-4-oxo-6-deoxyglucose" evidence="6">
    <location>
        <position position="136"/>
    </location>
</feature>
<dbReference type="GO" id="GO:0019305">
    <property type="term" value="P:dTDP-rhamnose biosynthetic process"/>
    <property type="evidence" value="ECO:0007669"/>
    <property type="project" value="UniProtKB-UniRule"/>
</dbReference>
<dbReference type="RefSeq" id="WP_112351457.1">
    <property type="nucleotide sequence ID" value="NZ_LS483452.1"/>
</dbReference>